<dbReference type="Proteomes" id="UP000324738">
    <property type="component" value="Unassembled WGS sequence"/>
</dbReference>
<dbReference type="AlphaFoldDB" id="A0A5B0DZF0"/>
<evidence type="ECO:0000256" key="1">
    <source>
        <dbReference type="SAM" id="Phobius"/>
    </source>
</evidence>
<feature type="transmembrane region" description="Helical" evidence="1">
    <location>
        <begin position="12"/>
        <end position="30"/>
    </location>
</feature>
<keyword evidence="4" id="KW-1185">Reference proteome</keyword>
<evidence type="ECO:0000259" key="2">
    <source>
        <dbReference type="Pfam" id="PF07331"/>
    </source>
</evidence>
<feature type="transmembrane region" description="Helical" evidence="1">
    <location>
        <begin position="110"/>
        <end position="143"/>
    </location>
</feature>
<evidence type="ECO:0000313" key="3">
    <source>
        <dbReference type="EMBL" id="KAA0972174.1"/>
    </source>
</evidence>
<organism evidence="3 4">
    <name type="scientific">Aureimonas fodinaquatilis</name>
    <dbReference type="NCBI Taxonomy" id="2565783"/>
    <lineage>
        <taxon>Bacteria</taxon>
        <taxon>Pseudomonadati</taxon>
        <taxon>Pseudomonadota</taxon>
        <taxon>Alphaproteobacteria</taxon>
        <taxon>Hyphomicrobiales</taxon>
        <taxon>Aurantimonadaceae</taxon>
        <taxon>Aureimonas</taxon>
    </lineage>
</organism>
<dbReference type="InterPro" id="IPR009936">
    <property type="entry name" value="DUF1468"/>
</dbReference>
<evidence type="ECO:0000313" key="4">
    <source>
        <dbReference type="Proteomes" id="UP000324738"/>
    </source>
</evidence>
<keyword evidence="1" id="KW-0472">Membrane</keyword>
<feature type="transmembrane region" description="Helical" evidence="1">
    <location>
        <begin position="42"/>
        <end position="62"/>
    </location>
</feature>
<dbReference type="OrthoDB" id="5186924at2"/>
<keyword evidence="1" id="KW-0812">Transmembrane</keyword>
<dbReference type="RefSeq" id="WP_149297641.1">
    <property type="nucleotide sequence ID" value="NZ_VTWH01000001.1"/>
</dbReference>
<sequence length="186" mass="20862">MIGTRFWNDTRLIPAFITMAIGGWLCWQGFQMPRPHGWSSSPGLFPVIIGSGLIIMAFLLLLERQRLIRQAAVEHRARQERDEQSLLRERMEEVLHEPAMTRQDKIRTAAIAVLIGIYAVSLNFMIFEVATFLFLVAAMLAFGERSVPRIVLASAGTVVVIAVVFIYVLETLLPGNGSLVENFIYG</sequence>
<name>A0A5B0DZF0_9HYPH</name>
<dbReference type="EMBL" id="VTWH01000001">
    <property type="protein sequence ID" value="KAA0972174.1"/>
    <property type="molecule type" value="Genomic_DNA"/>
</dbReference>
<keyword evidence="1" id="KW-1133">Transmembrane helix</keyword>
<comment type="caution">
    <text evidence="3">The sequence shown here is derived from an EMBL/GenBank/DDBJ whole genome shotgun (WGS) entry which is preliminary data.</text>
</comment>
<proteinExistence type="predicted"/>
<dbReference type="Pfam" id="PF07331">
    <property type="entry name" value="TctB"/>
    <property type="match status" value="1"/>
</dbReference>
<gene>
    <name evidence="3" type="ORF">FPY71_03410</name>
</gene>
<protein>
    <submittedName>
        <fullName evidence="3">Tripartite tricarboxylate transporter TctB family protein</fullName>
    </submittedName>
</protein>
<feature type="domain" description="DUF1468" evidence="2">
    <location>
        <begin position="15"/>
        <end position="174"/>
    </location>
</feature>
<feature type="transmembrane region" description="Helical" evidence="1">
    <location>
        <begin position="149"/>
        <end position="169"/>
    </location>
</feature>
<reference evidence="3 4" key="1">
    <citation type="submission" date="2019-08" db="EMBL/GenBank/DDBJ databases">
        <title>Aureimonas fodiniaquatilis sp. nov., isolated from a coal mine wastewater.</title>
        <authorList>
            <person name="Kim W."/>
        </authorList>
    </citation>
    <scope>NUCLEOTIDE SEQUENCE [LARGE SCALE GENOMIC DNA]</scope>
    <source>
        <strain evidence="3 4">CAU 1482</strain>
    </source>
</reference>
<accession>A0A5B0DZF0</accession>